<keyword evidence="3 7" id="KW-0812">Transmembrane</keyword>
<dbReference type="Proteomes" id="UP000028761">
    <property type="component" value="Chromosome 12"/>
</dbReference>
<reference evidence="8 9" key="1">
    <citation type="submission" date="2012-03" db="EMBL/GenBank/DDBJ databases">
        <title>Whole Genome Assembly of Papio anubis.</title>
        <authorList>
            <person name="Liu Y.L."/>
            <person name="Abraham K.A."/>
            <person name="Akbar H.A."/>
            <person name="Ali S.A."/>
            <person name="Anosike U.A."/>
            <person name="Aqrawi P.A."/>
            <person name="Arias F.A."/>
            <person name="Attaway T.A."/>
            <person name="Awwad R.A."/>
            <person name="Babu C.B."/>
            <person name="Bandaranaike D.B."/>
            <person name="Battles P.B."/>
            <person name="Bell A.B."/>
            <person name="Beltran B.B."/>
            <person name="Berhane-Mersha D.B."/>
            <person name="Bess C.B."/>
            <person name="Bickham C.B."/>
            <person name="Bolden T.B."/>
            <person name="Carter K.C."/>
            <person name="Chau D.C."/>
            <person name="Chavez A.C."/>
            <person name="Clerc-Blankenburg K.C."/>
            <person name="Coyle M.C."/>
            <person name="Dao M.D."/>
            <person name="Davila M.L.D."/>
            <person name="Davy-Carroll L.D."/>
            <person name="Denson S.D."/>
            <person name="Dinh H.D."/>
            <person name="Fernandez S.F."/>
            <person name="Fernando P.F."/>
            <person name="Forbes L.F."/>
            <person name="Francis C.F."/>
            <person name="Francisco L.F."/>
            <person name="Fu Q.F."/>
            <person name="Garcia-Iii R.G."/>
            <person name="Garrett T.G."/>
            <person name="Gross S.G."/>
            <person name="Gubbala S.G."/>
            <person name="Hirani K.H."/>
            <person name="Hogues M.H."/>
            <person name="Hollins B.H."/>
            <person name="Jackson L.J."/>
            <person name="Javaid M.J."/>
            <person name="Jhangiani S.J."/>
            <person name="Johnson A.J."/>
            <person name="Johnson B.J."/>
            <person name="Jones J.J."/>
            <person name="Joshi V.J."/>
            <person name="Kalu J.K."/>
            <person name="Khan N.K."/>
            <person name="Korchina V.K."/>
            <person name="Kovar C.K."/>
            <person name="Lago L.L."/>
            <person name="Lara F.L."/>
            <person name="Le T.-K.L."/>
            <person name="Lee S.L."/>
            <person name="Legall-Iii F.L."/>
            <person name="Lemon S.L."/>
            <person name="Liu J.L."/>
            <person name="Liu Y.-S.L."/>
            <person name="Liyanage D.L."/>
            <person name="Lopez J.L."/>
            <person name="Lorensuhewa L.L."/>
            <person name="Mata R.M."/>
            <person name="Mathew T.M."/>
            <person name="Mercado C.M."/>
            <person name="Mercado I.M."/>
            <person name="Morales K.M."/>
            <person name="Morgan M.M."/>
            <person name="Munidasa M.M."/>
            <person name="Ngo D.N."/>
            <person name="Nguyen L.N."/>
            <person name="Nguyen T.N."/>
            <person name="Nguyen N.N."/>
            <person name="Obregon M.O."/>
            <person name="Okwuonu G.O."/>
            <person name="Ongeri F.O."/>
            <person name="Onwere C.O."/>
            <person name="Osifeso I.O."/>
            <person name="Parra A.P."/>
            <person name="Patil S.P."/>
            <person name="Perez A.P."/>
            <person name="Perez Y.P."/>
            <person name="Pham C.P."/>
            <person name="Pu L.-L.P."/>
            <person name="Puazo M.P."/>
            <person name="Quiroz J.Q."/>
            <person name="Rouhana J.R."/>
            <person name="Ruiz M.R."/>
            <person name="Ruiz S.-J.R."/>
            <person name="Saada N.S."/>
            <person name="Santibanez J.S."/>
            <person name="Scheel M.S."/>
            <person name="Schneider B.S."/>
            <person name="Simmons D.S."/>
            <person name="Sisson I.S."/>
            <person name="Tang L.-Y.T."/>
            <person name="Thornton R.T."/>
            <person name="Tisius J.T."/>
            <person name="Toledanes G.T."/>
            <person name="Trejos Z.T."/>
            <person name="Usmani K.U."/>
            <person name="Varghese R.V."/>
            <person name="Vattathil S.V."/>
            <person name="Vee V.V."/>
            <person name="Walker D.W."/>
            <person name="Weissenberger G.W."/>
            <person name="White C.W."/>
            <person name="Williams A.W."/>
            <person name="Woodworth J.W."/>
            <person name="Wright R.W."/>
            <person name="Zhu Y.Z."/>
            <person name="Han Y.H."/>
            <person name="Newsham I.N."/>
            <person name="Nazareth L.N."/>
            <person name="Worley K.W."/>
            <person name="Muzny D.M."/>
            <person name="Rogers J.R."/>
            <person name="Gibbs R.G."/>
        </authorList>
    </citation>
    <scope>NUCLEOTIDE SEQUENCE [LARGE SCALE GENOMIC DNA]</scope>
</reference>
<dbReference type="GO" id="GO:1902282">
    <property type="term" value="F:voltage-gated potassium channel activity involved in ventricular cardiac muscle cell action potential repolarization"/>
    <property type="evidence" value="ECO:0007669"/>
    <property type="project" value="TreeGrafter"/>
</dbReference>
<keyword evidence="5 7" id="KW-0472">Membrane</keyword>
<evidence type="ECO:0000313" key="9">
    <source>
        <dbReference type="Proteomes" id="UP000028761"/>
    </source>
</evidence>
<feature type="compositionally biased region" description="Gly residues" evidence="6">
    <location>
        <begin position="93"/>
        <end position="102"/>
    </location>
</feature>
<feature type="region of interest" description="Disordered" evidence="6">
    <location>
        <begin position="1"/>
        <end position="120"/>
    </location>
</feature>
<dbReference type="GO" id="GO:0008076">
    <property type="term" value="C:voltage-gated potassium channel complex"/>
    <property type="evidence" value="ECO:0007669"/>
    <property type="project" value="TreeGrafter"/>
</dbReference>
<dbReference type="PRINTS" id="PR01606">
    <property type="entry name" value="KCNE3CHANNEL"/>
</dbReference>
<dbReference type="PANTHER" id="PTHR15282">
    <property type="entry name" value="POTASSIUM VOLTAGE-GATED CHANNEL SUBFAMILY E MEMBER 1, 3"/>
    <property type="match status" value="1"/>
</dbReference>
<comment type="subcellular location">
    <subcellularLocation>
        <location evidence="1">Membrane</location>
        <topology evidence="1">Single-pass membrane protein</topology>
    </subcellularLocation>
</comment>
<evidence type="ECO:0000256" key="1">
    <source>
        <dbReference type="ARBA" id="ARBA00004167"/>
    </source>
</evidence>
<dbReference type="GO" id="GO:0086091">
    <property type="term" value="P:regulation of heart rate by cardiac conduction"/>
    <property type="evidence" value="ECO:0007669"/>
    <property type="project" value="TreeGrafter"/>
</dbReference>
<dbReference type="Ensembl" id="ENSPANT00000081233.1">
    <property type="protein sequence ID" value="ENSPANP00000049857.1"/>
    <property type="gene ID" value="ENSPANG00000037910.1"/>
</dbReference>
<dbReference type="GO" id="GO:0015459">
    <property type="term" value="F:potassium channel regulator activity"/>
    <property type="evidence" value="ECO:0007669"/>
    <property type="project" value="TreeGrafter"/>
</dbReference>
<protein>
    <recommendedName>
        <fullName evidence="10">Potassium voltage-gated channel subfamily E regulatory subunit 3</fullName>
    </recommendedName>
</protein>
<dbReference type="PRINTS" id="PR00168">
    <property type="entry name" value="KCNECHANNEL"/>
</dbReference>
<keyword evidence="9" id="KW-1185">Reference proteome</keyword>
<dbReference type="Ensembl" id="ENSPANT00000071271.1">
    <property type="protein sequence ID" value="ENSPANP00000054979.1"/>
    <property type="gene ID" value="ENSPANG00000050947.1"/>
</dbReference>
<name>A0A8I5N444_PAPAN</name>
<organism evidence="8 9">
    <name type="scientific">Papio anubis</name>
    <name type="common">Olive baboon</name>
    <dbReference type="NCBI Taxonomy" id="9555"/>
    <lineage>
        <taxon>Eukaryota</taxon>
        <taxon>Metazoa</taxon>
        <taxon>Chordata</taxon>
        <taxon>Craniata</taxon>
        <taxon>Vertebrata</taxon>
        <taxon>Euteleostomi</taxon>
        <taxon>Mammalia</taxon>
        <taxon>Eutheria</taxon>
        <taxon>Euarchontoglires</taxon>
        <taxon>Primates</taxon>
        <taxon>Haplorrhini</taxon>
        <taxon>Catarrhini</taxon>
        <taxon>Cercopithecidae</taxon>
        <taxon>Cercopithecinae</taxon>
        <taxon>Papio</taxon>
    </lineage>
</organism>
<dbReference type="GO" id="GO:0097623">
    <property type="term" value="P:potassium ion export across plasma membrane"/>
    <property type="evidence" value="ECO:0007669"/>
    <property type="project" value="TreeGrafter"/>
</dbReference>
<evidence type="ECO:0000313" key="8">
    <source>
        <dbReference type="Ensembl" id="ENSPANP00000054979.1"/>
    </source>
</evidence>
<evidence type="ECO:0000256" key="2">
    <source>
        <dbReference type="ARBA" id="ARBA00005688"/>
    </source>
</evidence>
<sequence>MHGGTITTLQRGQVPVRGSDSPTTHSHAAAKSAPGDRPHAGLAEAQRNERLSVSGPGSRRCRGRKGRSPQPGEAKELGGGTQGQPREKWVCWGPGGAGGGDAWGREKGSKRGWEPRARERAGRCRAPAEWNRAGGMHRVAAPGPSSVRGERANGRPRALLRGRASTESSPTSIPVAMETTNGTETWYESLHAVLKALNATLHSNLLCRPGPGLGPDNQTEERPASLPGRDDNSYMYILFVMFLFAVTVGSLILGYTRSRKVDKRSDPYHVYIKNRVSMI</sequence>
<reference evidence="8" key="2">
    <citation type="submission" date="2025-05" db="UniProtKB">
        <authorList>
            <consortium name="Ensembl"/>
        </authorList>
    </citation>
    <scope>IDENTIFICATION</scope>
</reference>
<evidence type="ECO:0000256" key="4">
    <source>
        <dbReference type="ARBA" id="ARBA00022989"/>
    </source>
</evidence>
<feature type="compositionally biased region" description="Polar residues" evidence="6">
    <location>
        <begin position="1"/>
        <end position="11"/>
    </location>
</feature>
<feature type="transmembrane region" description="Helical" evidence="7">
    <location>
        <begin position="234"/>
        <end position="255"/>
    </location>
</feature>
<feature type="compositionally biased region" description="Basic and acidic residues" evidence="6">
    <location>
        <begin position="103"/>
        <end position="120"/>
    </location>
</feature>
<dbReference type="Pfam" id="PF02060">
    <property type="entry name" value="ISK_Channel"/>
    <property type="match status" value="1"/>
</dbReference>
<dbReference type="GO" id="GO:0005251">
    <property type="term" value="F:delayed rectifier potassium channel activity"/>
    <property type="evidence" value="ECO:0007669"/>
    <property type="project" value="TreeGrafter"/>
</dbReference>
<dbReference type="GO" id="GO:0044325">
    <property type="term" value="F:transmembrane transporter binding"/>
    <property type="evidence" value="ECO:0007669"/>
    <property type="project" value="TreeGrafter"/>
</dbReference>
<accession>A0A8I5N444</accession>
<evidence type="ECO:0000256" key="7">
    <source>
        <dbReference type="SAM" id="Phobius"/>
    </source>
</evidence>
<dbReference type="AlphaFoldDB" id="A0A8I5N444"/>
<proteinExistence type="inferred from homology"/>
<dbReference type="GeneTree" id="ENSGT00940000155001"/>
<comment type="similarity">
    <text evidence="2">Belongs to the potassium channel KCNE family.</text>
</comment>
<dbReference type="PANTHER" id="PTHR15282:SF6">
    <property type="entry name" value="POTASSIUM VOLTAGE-GATED CHANNEL SUBFAMILY E MEMBER 3"/>
    <property type="match status" value="1"/>
</dbReference>
<evidence type="ECO:0000256" key="6">
    <source>
        <dbReference type="SAM" id="MobiDB-lite"/>
    </source>
</evidence>
<dbReference type="GO" id="GO:0060307">
    <property type="term" value="P:regulation of ventricular cardiac muscle cell membrane repolarization"/>
    <property type="evidence" value="ECO:0007669"/>
    <property type="project" value="TreeGrafter"/>
</dbReference>
<evidence type="ECO:0008006" key="10">
    <source>
        <dbReference type="Google" id="ProtNLM"/>
    </source>
</evidence>
<dbReference type="InterPro" id="IPR000369">
    <property type="entry name" value="K_chnl_KCNE"/>
</dbReference>
<evidence type="ECO:0000256" key="5">
    <source>
        <dbReference type="ARBA" id="ARBA00023136"/>
    </source>
</evidence>
<evidence type="ECO:0000256" key="3">
    <source>
        <dbReference type="ARBA" id="ARBA00022692"/>
    </source>
</evidence>
<keyword evidence="4 7" id="KW-1133">Transmembrane helix</keyword>
<dbReference type="InterPro" id="IPR005426">
    <property type="entry name" value="K_chnl_volt-dep_bsu_KCNE3"/>
</dbReference>